<dbReference type="OrthoDB" id="5817230at2759"/>
<dbReference type="PANTHER" id="PTHR10218:SF360">
    <property type="entry name" value="GUANINE NUCLEOTIDE-BINDING PROTEIN SUBUNIT ALPHA HOMOLOG"/>
    <property type="match status" value="1"/>
</dbReference>
<feature type="binding site" evidence="5">
    <location>
        <begin position="347"/>
        <end position="350"/>
    </location>
    <ligand>
        <name>GTP</name>
        <dbReference type="ChEBI" id="CHEBI:37565"/>
    </ligand>
</feature>
<feature type="region of interest" description="Disordered" evidence="7">
    <location>
        <begin position="67"/>
        <end position="115"/>
    </location>
</feature>
<dbReference type="GO" id="GO:0005834">
    <property type="term" value="C:heterotrimeric G-protein complex"/>
    <property type="evidence" value="ECO:0007669"/>
    <property type="project" value="TreeGrafter"/>
</dbReference>
<dbReference type="PANTHER" id="PTHR10218">
    <property type="entry name" value="GTP-BINDING PROTEIN ALPHA SUBUNIT"/>
    <property type="match status" value="1"/>
</dbReference>
<dbReference type="GO" id="GO:0005525">
    <property type="term" value="F:GTP binding"/>
    <property type="evidence" value="ECO:0007669"/>
    <property type="project" value="UniProtKB-KW"/>
</dbReference>
<feature type="binding site" evidence="6">
    <location>
        <position position="54"/>
    </location>
    <ligand>
        <name>Mg(2+)</name>
        <dbReference type="ChEBI" id="CHEBI:18420"/>
    </ligand>
</feature>
<evidence type="ECO:0000256" key="2">
    <source>
        <dbReference type="ARBA" id="ARBA00022741"/>
    </source>
</evidence>
<accession>A0A1Y2H971</accession>
<dbReference type="PROSITE" id="PS51882">
    <property type="entry name" value="G_ALPHA"/>
    <property type="match status" value="1"/>
</dbReference>
<dbReference type="GO" id="GO:0046872">
    <property type="term" value="F:metal ion binding"/>
    <property type="evidence" value="ECO:0007669"/>
    <property type="project" value="UniProtKB-KW"/>
</dbReference>
<dbReference type="Proteomes" id="UP000193411">
    <property type="component" value="Unassembled WGS sequence"/>
</dbReference>
<sequence length="434" mass="47630">MAPPGLVPSFSDAREFMRARQYSAEIDKQLDRDRERENRYIRLLLLGTAGSGKTTVLKQMKLIHKGQIIDDNPPPPSHTSSMGSSSSSPSGNPGATSPTDPPTPRPLPVCPSDLTIDSLHATDSLSRHPTAITQHLSRPRSCTSTSSAGPPSPLDLDGWAAVLRENTLDSLALIIDNIKDRGGGYRSALAEAPRAQPASRSFLAAVKRLMTDEGFQAAVAAGGGYNLLDSALTLIQDAPTVLSGHFKPTNDHILLARQPTSFITETVLTWFLLDQCIAMIYVVSLSSFDQPLPLDSNSSNLESAEALADSVDAVNPTTNQLQESMDVFEQVISHPLMKSTAIILFLNKIDVLRDKAKRGVDFKRYFPQFKGTTNTFEEITAFILTTYLKLNKNKHRKIYHHLTCATQTNQIREVLMMVSNIIIRLNLKKADLIE</sequence>
<dbReference type="GO" id="GO:0003924">
    <property type="term" value="F:GTPase activity"/>
    <property type="evidence" value="ECO:0007669"/>
    <property type="project" value="InterPro"/>
</dbReference>
<keyword evidence="4" id="KW-0807">Transducer</keyword>
<dbReference type="SMART" id="SM00275">
    <property type="entry name" value="G_alpha"/>
    <property type="match status" value="1"/>
</dbReference>
<dbReference type="GO" id="GO:0005737">
    <property type="term" value="C:cytoplasm"/>
    <property type="evidence" value="ECO:0007669"/>
    <property type="project" value="TreeGrafter"/>
</dbReference>
<dbReference type="InterPro" id="IPR027417">
    <property type="entry name" value="P-loop_NTPase"/>
</dbReference>
<keyword evidence="6" id="KW-0460">Magnesium</keyword>
<evidence type="ECO:0000313" key="8">
    <source>
        <dbReference type="EMBL" id="ORZ31116.1"/>
    </source>
</evidence>
<evidence type="ECO:0000256" key="1">
    <source>
        <dbReference type="ARBA" id="ARBA00022723"/>
    </source>
</evidence>
<dbReference type="SUPFAM" id="SSF52540">
    <property type="entry name" value="P-loop containing nucleoside triphosphate hydrolases"/>
    <property type="match status" value="1"/>
</dbReference>
<proteinExistence type="predicted"/>
<dbReference type="GO" id="GO:0007188">
    <property type="term" value="P:adenylate cyclase-modulating G protein-coupled receptor signaling pathway"/>
    <property type="evidence" value="ECO:0007669"/>
    <property type="project" value="TreeGrafter"/>
</dbReference>
<dbReference type="EMBL" id="MCFL01000066">
    <property type="protein sequence ID" value="ORZ31116.1"/>
    <property type="molecule type" value="Genomic_DNA"/>
</dbReference>
<feature type="binding site" evidence="6">
    <location>
        <position position="260"/>
    </location>
    <ligand>
        <name>Mg(2+)</name>
        <dbReference type="ChEBI" id="CHEBI:18420"/>
    </ligand>
</feature>
<dbReference type="AlphaFoldDB" id="A0A1Y2H971"/>
<feature type="compositionally biased region" description="Polar residues" evidence="7">
    <location>
        <begin position="132"/>
        <end position="149"/>
    </location>
</feature>
<feature type="compositionally biased region" description="Pro residues" evidence="7">
    <location>
        <begin position="99"/>
        <end position="109"/>
    </location>
</feature>
<keyword evidence="1 6" id="KW-0479">Metal-binding</keyword>
<feature type="region of interest" description="Disordered" evidence="7">
    <location>
        <begin position="132"/>
        <end position="153"/>
    </location>
</feature>
<protein>
    <submittedName>
        <fullName evidence="8">G-protein alpha subunit-domain-containing protein</fullName>
    </submittedName>
</protein>
<gene>
    <name evidence="8" type="ORF">BCR44DRAFT_1443006</name>
</gene>
<reference evidence="8 9" key="1">
    <citation type="submission" date="2016-07" db="EMBL/GenBank/DDBJ databases">
        <title>Pervasive Adenine N6-methylation of Active Genes in Fungi.</title>
        <authorList>
            <consortium name="DOE Joint Genome Institute"/>
            <person name="Mondo S.J."/>
            <person name="Dannebaum R.O."/>
            <person name="Kuo R.C."/>
            <person name="Labutti K."/>
            <person name="Haridas S."/>
            <person name="Kuo A."/>
            <person name="Salamov A."/>
            <person name="Ahrendt S.R."/>
            <person name="Lipzen A."/>
            <person name="Sullivan W."/>
            <person name="Andreopoulos W.B."/>
            <person name="Clum A."/>
            <person name="Lindquist E."/>
            <person name="Daum C."/>
            <person name="Ramamoorthy G.K."/>
            <person name="Gryganskyi A."/>
            <person name="Culley D."/>
            <person name="Magnuson J.K."/>
            <person name="James T.Y."/>
            <person name="O'Malley M.A."/>
            <person name="Stajich J.E."/>
            <person name="Spatafora J.W."/>
            <person name="Visel A."/>
            <person name="Grigoriev I.V."/>
        </authorList>
    </citation>
    <scope>NUCLEOTIDE SEQUENCE [LARGE SCALE GENOMIC DNA]</scope>
    <source>
        <strain evidence="8 9">PL171</strain>
    </source>
</reference>
<feature type="binding site" evidence="5">
    <location>
        <begin position="229"/>
        <end position="230"/>
    </location>
    <ligand>
        <name>GTP</name>
        <dbReference type="ChEBI" id="CHEBI:37565"/>
    </ligand>
</feature>
<dbReference type="InterPro" id="IPR011025">
    <property type="entry name" value="GproteinA_insert"/>
</dbReference>
<dbReference type="GO" id="GO:0001664">
    <property type="term" value="F:G protein-coupled receptor binding"/>
    <property type="evidence" value="ECO:0007669"/>
    <property type="project" value="TreeGrafter"/>
</dbReference>
<feature type="binding site" evidence="5">
    <location>
        <begin position="254"/>
        <end position="260"/>
    </location>
    <ligand>
        <name>GTP</name>
        <dbReference type="ChEBI" id="CHEBI:37565"/>
    </ligand>
</feature>
<keyword evidence="2 5" id="KW-0547">Nucleotide-binding</keyword>
<evidence type="ECO:0000256" key="4">
    <source>
        <dbReference type="ARBA" id="ARBA00023224"/>
    </source>
</evidence>
<dbReference type="Pfam" id="PF00503">
    <property type="entry name" value="G-alpha"/>
    <property type="match status" value="1"/>
</dbReference>
<dbReference type="GO" id="GO:0031683">
    <property type="term" value="F:G-protein beta/gamma-subunit complex binding"/>
    <property type="evidence" value="ECO:0007669"/>
    <property type="project" value="InterPro"/>
</dbReference>
<evidence type="ECO:0000256" key="5">
    <source>
        <dbReference type="PIRSR" id="PIRSR601019-1"/>
    </source>
</evidence>
<evidence type="ECO:0000256" key="7">
    <source>
        <dbReference type="SAM" id="MobiDB-lite"/>
    </source>
</evidence>
<dbReference type="STRING" id="765915.A0A1Y2H971"/>
<keyword evidence="9" id="KW-1185">Reference proteome</keyword>
<feature type="compositionally biased region" description="Low complexity" evidence="7">
    <location>
        <begin position="78"/>
        <end position="98"/>
    </location>
</feature>
<dbReference type="PRINTS" id="PR00318">
    <property type="entry name" value="GPROTEINA"/>
</dbReference>
<feature type="binding site" evidence="5">
    <location>
        <position position="405"/>
    </location>
    <ligand>
        <name>GTP</name>
        <dbReference type="ChEBI" id="CHEBI:37565"/>
    </ligand>
</feature>
<dbReference type="FunFam" id="3.40.50.300:FF:000692">
    <property type="entry name" value="Guanine nucleotide-binding protein subunit alpha"/>
    <property type="match status" value="1"/>
</dbReference>
<keyword evidence="3 5" id="KW-0342">GTP-binding</keyword>
<name>A0A1Y2H971_9FUNG</name>
<dbReference type="Gene3D" id="3.40.50.300">
    <property type="entry name" value="P-loop containing nucleotide triphosphate hydrolases"/>
    <property type="match status" value="3"/>
</dbReference>
<organism evidence="8 9">
    <name type="scientific">Catenaria anguillulae PL171</name>
    <dbReference type="NCBI Taxonomy" id="765915"/>
    <lineage>
        <taxon>Eukaryota</taxon>
        <taxon>Fungi</taxon>
        <taxon>Fungi incertae sedis</taxon>
        <taxon>Blastocladiomycota</taxon>
        <taxon>Blastocladiomycetes</taxon>
        <taxon>Blastocladiales</taxon>
        <taxon>Catenariaceae</taxon>
        <taxon>Catenaria</taxon>
    </lineage>
</organism>
<dbReference type="InterPro" id="IPR001019">
    <property type="entry name" value="Gprotein_alpha_su"/>
</dbReference>
<evidence type="ECO:0000256" key="6">
    <source>
        <dbReference type="PIRSR" id="PIRSR601019-2"/>
    </source>
</evidence>
<evidence type="ECO:0000313" key="9">
    <source>
        <dbReference type="Proteomes" id="UP000193411"/>
    </source>
</evidence>
<dbReference type="Gene3D" id="1.10.400.10">
    <property type="entry name" value="GI Alpha 1, domain 2-like"/>
    <property type="match status" value="1"/>
</dbReference>
<evidence type="ECO:0000256" key="3">
    <source>
        <dbReference type="ARBA" id="ARBA00023134"/>
    </source>
</evidence>
<comment type="caution">
    <text evidence="8">The sequence shown here is derived from an EMBL/GenBank/DDBJ whole genome shotgun (WGS) entry which is preliminary data.</text>
</comment>
<dbReference type="SUPFAM" id="SSF47895">
    <property type="entry name" value="Transducin (alpha subunit), insertion domain"/>
    <property type="match status" value="1"/>
</dbReference>